<sequence>MNEVQKTPRSFSLYLFGGFISLNLLFCTQIIGVKTLRNEYALLPLSLCIIVSMLKHLMTVVYSKNKFRSPTIQYHMASITFNISVLLLLICCGRYLDLSAQLTEYQTDNRRKEKAGFIEEGDEEYDDLEEQVAKEVAQSRLWVFVMAYMAIVTYCLVIYVFGKVEEEYLITLGQSGEERQSLFSWEGISSAISSWSVICSGGACYNVGTNAMGSVGSSLGAGFAYLSHLILPITIVFIMISIYTLRIHSWAIIGSGAFGGLIIIISSILELHFIILLVGNVILIATSLVASKRKKKKSKKSK</sequence>
<feature type="transmembrane region" description="Helical" evidence="1">
    <location>
        <begin position="223"/>
        <end position="243"/>
    </location>
</feature>
<organism evidence="2 3">
    <name type="scientific">Euplotes crassus</name>
    <dbReference type="NCBI Taxonomy" id="5936"/>
    <lineage>
        <taxon>Eukaryota</taxon>
        <taxon>Sar</taxon>
        <taxon>Alveolata</taxon>
        <taxon>Ciliophora</taxon>
        <taxon>Intramacronucleata</taxon>
        <taxon>Spirotrichea</taxon>
        <taxon>Hypotrichia</taxon>
        <taxon>Euplotida</taxon>
        <taxon>Euplotidae</taxon>
        <taxon>Moneuplotes</taxon>
    </lineage>
</organism>
<keyword evidence="1" id="KW-0812">Transmembrane</keyword>
<feature type="transmembrane region" description="Helical" evidence="1">
    <location>
        <begin position="12"/>
        <end position="31"/>
    </location>
</feature>
<protein>
    <submittedName>
        <fullName evidence="2">Uncharacterized protein</fullName>
    </submittedName>
</protein>
<name>A0AAD1US92_EUPCR</name>
<dbReference type="AlphaFoldDB" id="A0AAD1US92"/>
<feature type="transmembrane region" description="Helical" evidence="1">
    <location>
        <begin position="274"/>
        <end position="291"/>
    </location>
</feature>
<proteinExistence type="predicted"/>
<dbReference type="EMBL" id="CAMPGE010013803">
    <property type="protein sequence ID" value="CAI2372515.1"/>
    <property type="molecule type" value="Genomic_DNA"/>
</dbReference>
<evidence type="ECO:0000256" key="1">
    <source>
        <dbReference type="SAM" id="Phobius"/>
    </source>
</evidence>
<dbReference type="Proteomes" id="UP001295684">
    <property type="component" value="Unassembled WGS sequence"/>
</dbReference>
<evidence type="ECO:0000313" key="2">
    <source>
        <dbReference type="EMBL" id="CAI2372515.1"/>
    </source>
</evidence>
<comment type="caution">
    <text evidence="2">The sequence shown here is derived from an EMBL/GenBank/DDBJ whole genome shotgun (WGS) entry which is preliminary data.</text>
</comment>
<keyword evidence="3" id="KW-1185">Reference proteome</keyword>
<evidence type="ECO:0000313" key="3">
    <source>
        <dbReference type="Proteomes" id="UP001295684"/>
    </source>
</evidence>
<reference evidence="2" key="1">
    <citation type="submission" date="2023-07" db="EMBL/GenBank/DDBJ databases">
        <authorList>
            <consortium name="AG Swart"/>
            <person name="Singh M."/>
            <person name="Singh A."/>
            <person name="Seah K."/>
            <person name="Emmerich C."/>
        </authorList>
    </citation>
    <scope>NUCLEOTIDE SEQUENCE</scope>
    <source>
        <strain evidence="2">DP1</strain>
    </source>
</reference>
<feature type="transmembrane region" description="Helical" evidence="1">
    <location>
        <begin position="250"/>
        <end position="268"/>
    </location>
</feature>
<gene>
    <name evidence="2" type="ORF">ECRASSUSDP1_LOCUS13846</name>
</gene>
<feature type="transmembrane region" description="Helical" evidence="1">
    <location>
        <begin position="74"/>
        <end position="96"/>
    </location>
</feature>
<keyword evidence="1" id="KW-0472">Membrane</keyword>
<feature type="transmembrane region" description="Helical" evidence="1">
    <location>
        <begin position="43"/>
        <end position="62"/>
    </location>
</feature>
<accession>A0AAD1US92</accession>
<keyword evidence="1" id="KW-1133">Transmembrane helix</keyword>
<feature type="transmembrane region" description="Helical" evidence="1">
    <location>
        <begin position="141"/>
        <end position="161"/>
    </location>
</feature>